<dbReference type="Proteomes" id="UP000652013">
    <property type="component" value="Unassembled WGS sequence"/>
</dbReference>
<keyword evidence="3" id="KW-1185">Reference proteome</keyword>
<dbReference type="RefSeq" id="WP_203940125.1">
    <property type="nucleotide sequence ID" value="NZ_BAAAGJ010000023.1"/>
</dbReference>
<reference evidence="2" key="1">
    <citation type="submission" date="2021-01" db="EMBL/GenBank/DDBJ databases">
        <title>Whole genome shotgun sequence of Spirilliplanes yamanashiensis NBRC 15828.</title>
        <authorList>
            <person name="Komaki H."/>
            <person name="Tamura T."/>
        </authorList>
    </citation>
    <scope>NUCLEOTIDE SEQUENCE</scope>
    <source>
        <strain evidence="2">NBRC 15828</strain>
    </source>
</reference>
<evidence type="ECO:0000313" key="3">
    <source>
        <dbReference type="Proteomes" id="UP000652013"/>
    </source>
</evidence>
<gene>
    <name evidence="2" type="ORF">Sya03_42490</name>
</gene>
<comment type="caution">
    <text evidence="2">The sequence shown here is derived from an EMBL/GenBank/DDBJ whole genome shotgun (WGS) entry which is preliminary data.</text>
</comment>
<organism evidence="2 3">
    <name type="scientific">Spirilliplanes yamanashiensis</name>
    <dbReference type="NCBI Taxonomy" id="42233"/>
    <lineage>
        <taxon>Bacteria</taxon>
        <taxon>Bacillati</taxon>
        <taxon>Actinomycetota</taxon>
        <taxon>Actinomycetes</taxon>
        <taxon>Micromonosporales</taxon>
        <taxon>Micromonosporaceae</taxon>
        <taxon>Spirilliplanes</taxon>
    </lineage>
</organism>
<protein>
    <submittedName>
        <fullName evidence="2">Uncharacterized protein</fullName>
    </submittedName>
</protein>
<evidence type="ECO:0000313" key="2">
    <source>
        <dbReference type="EMBL" id="GIJ04897.1"/>
    </source>
</evidence>
<feature type="compositionally biased region" description="Low complexity" evidence="1">
    <location>
        <begin position="44"/>
        <end position="54"/>
    </location>
</feature>
<evidence type="ECO:0000256" key="1">
    <source>
        <dbReference type="SAM" id="MobiDB-lite"/>
    </source>
</evidence>
<sequence>MTAPADARRSEDGNYWWDGAEWRQLSDDGHHYWDGAQWHPAEDSAPASSSSAAVSGGGPVCEPVSVHHSVSLVAQPTDTSCWAASIAMLVGETPQAVVDRVGLEIDGSYGWDQIEPAARQWGLTPLYPACGMPDLLASWLYQHGPLWVVEIGAPYHAVVVGGIEGDGTEDGTYVTVYNPWPPNGGAVEQETFRKFESDFELGAGANAALLHR</sequence>
<name>A0A8J3YBL5_9ACTN</name>
<dbReference type="Pfam" id="PF12385">
    <property type="entry name" value="Peptidase_C70"/>
    <property type="match status" value="1"/>
</dbReference>
<proteinExistence type="predicted"/>
<accession>A0A8J3YBL5</accession>
<dbReference type="EMBL" id="BOOY01000030">
    <property type="protein sequence ID" value="GIJ04897.1"/>
    <property type="molecule type" value="Genomic_DNA"/>
</dbReference>
<feature type="region of interest" description="Disordered" evidence="1">
    <location>
        <begin position="34"/>
        <end position="56"/>
    </location>
</feature>
<dbReference type="AlphaFoldDB" id="A0A8J3YBL5"/>
<dbReference type="InterPro" id="IPR022118">
    <property type="entry name" value="Peptidase_C70_AvrRpt2"/>
</dbReference>